<dbReference type="SUPFAM" id="SSF52058">
    <property type="entry name" value="L domain-like"/>
    <property type="match status" value="1"/>
</dbReference>
<dbReference type="OrthoDB" id="1112901at2759"/>
<evidence type="ECO:0000313" key="3">
    <source>
        <dbReference type="Proteomes" id="UP000467841"/>
    </source>
</evidence>
<keyword evidence="1" id="KW-0611">Plant defense</keyword>
<proteinExistence type="predicted"/>
<comment type="caution">
    <text evidence="2">The sequence shown here is derived from an EMBL/GenBank/DDBJ whole genome shotgun (WGS) entry which is preliminary data.</text>
</comment>
<sequence length="450" mass="51519">MPILSASLTTLELFNIPSLVGLPFSVKNLNKLEKLKIWYCMGLESLPTGINLKSLDTLSLVGCSRLKNFPDISTNISELHLDKTGIVEVPWWIEKLSRLKWLDMSECINLEILPTRINLQSLSILDLSGCLRLRIFPDISTNISRLDLSRTGIKEVPWWIEKFSHLYSLEMNGCNSLQRVFLNIFKLKHLQRVDFSHCWALVGADLTGLPSGVYAYFPKVNLNFLNCFSLDQEALIHQHSVFFKSMILSGEEVSPYFIHRTNGTTSSLKNIPLLHTHLSKPFFRFRACAVVTFDPMPRNHANEVEIHVNCRFKGIFGNVFDSFGQPHMFFTTDHQDSHVFILECHIPLNKDITQLNFDHVDMQLHVTAVNDSKFKVKGWGIRLISEDFSLPENQLCNPNTLTDVCEAEEENIGYTSLQGLVNETEGEESGDSNAETERSRKRMRIYYNFI</sequence>
<dbReference type="InterPro" id="IPR032675">
    <property type="entry name" value="LRR_dom_sf"/>
</dbReference>
<dbReference type="Gene3D" id="3.80.10.10">
    <property type="entry name" value="Ribonuclease Inhibitor"/>
    <property type="match status" value="2"/>
</dbReference>
<dbReference type="AlphaFoldDB" id="A0A6D2IZR5"/>
<name>A0A6D2IZR5_9BRAS</name>
<dbReference type="PANTHER" id="PTHR36766:SF40">
    <property type="entry name" value="DISEASE RESISTANCE PROTEIN RGA3"/>
    <property type="match status" value="1"/>
</dbReference>
<dbReference type="GO" id="GO:0006952">
    <property type="term" value="P:defense response"/>
    <property type="evidence" value="ECO:0007669"/>
    <property type="project" value="UniProtKB-KW"/>
</dbReference>
<dbReference type="EMBL" id="CACVBM020001129">
    <property type="protein sequence ID" value="CAA7033160.1"/>
    <property type="molecule type" value="Genomic_DNA"/>
</dbReference>
<organism evidence="2 3">
    <name type="scientific">Microthlaspi erraticum</name>
    <dbReference type="NCBI Taxonomy" id="1685480"/>
    <lineage>
        <taxon>Eukaryota</taxon>
        <taxon>Viridiplantae</taxon>
        <taxon>Streptophyta</taxon>
        <taxon>Embryophyta</taxon>
        <taxon>Tracheophyta</taxon>
        <taxon>Spermatophyta</taxon>
        <taxon>Magnoliopsida</taxon>
        <taxon>eudicotyledons</taxon>
        <taxon>Gunneridae</taxon>
        <taxon>Pentapetalae</taxon>
        <taxon>rosids</taxon>
        <taxon>malvids</taxon>
        <taxon>Brassicales</taxon>
        <taxon>Brassicaceae</taxon>
        <taxon>Coluteocarpeae</taxon>
        <taxon>Microthlaspi</taxon>
    </lineage>
</organism>
<evidence type="ECO:0000313" key="2">
    <source>
        <dbReference type="EMBL" id="CAA7033160.1"/>
    </source>
</evidence>
<evidence type="ECO:0000256" key="1">
    <source>
        <dbReference type="ARBA" id="ARBA00022821"/>
    </source>
</evidence>
<dbReference type="PANTHER" id="PTHR36766">
    <property type="entry name" value="PLANT BROAD-SPECTRUM MILDEW RESISTANCE PROTEIN RPW8"/>
    <property type="match status" value="1"/>
</dbReference>
<gene>
    <name evidence="2" type="ORF">MERR_LOCUS20395</name>
</gene>
<reference evidence="2" key="1">
    <citation type="submission" date="2020-01" db="EMBL/GenBank/DDBJ databases">
        <authorList>
            <person name="Mishra B."/>
        </authorList>
    </citation>
    <scope>NUCLEOTIDE SEQUENCE [LARGE SCALE GENOMIC DNA]</scope>
</reference>
<protein>
    <submittedName>
        <fullName evidence="2">Uncharacterized protein</fullName>
    </submittedName>
</protein>
<dbReference type="Proteomes" id="UP000467841">
    <property type="component" value="Unassembled WGS sequence"/>
</dbReference>
<keyword evidence="3" id="KW-1185">Reference proteome</keyword>
<accession>A0A6D2IZR5</accession>